<keyword evidence="1" id="KW-0472">Membrane</keyword>
<keyword evidence="1" id="KW-0812">Transmembrane</keyword>
<keyword evidence="3" id="KW-1185">Reference proteome</keyword>
<accession>A0A1X1DET1</accession>
<feature type="transmembrane region" description="Helical" evidence="1">
    <location>
        <begin position="38"/>
        <end position="61"/>
    </location>
</feature>
<dbReference type="Proteomes" id="UP000193104">
    <property type="component" value="Unassembled WGS sequence"/>
</dbReference>
<reference evidence="2 3" key="1">
    <citation type="journal article" date="2017" name="Antonie Van Leeuwenhoek">
        <title>Phylogenomic resolution of the bacterial genus Pantoea and its relationship with Erwinia and Tatumella.</title>
        <authorList>
            <person name="Palmer M."/>
            <person name="Steenkamp E.T."/>
            <person name="Coetzee M.P."/>
            <person name="Chan W.Y."/>
            <person name="van Zyl E."/>
            <person name="De Maayer P."/>
            <person name="Coutinho T.A."/>
            <person name="Blom J."/>
            <person name="Smits T.H."/>
            <person name="Duffy B."/>
            <person name="Venter S.N."/>
        </authorList>
    </citation>
    <scope>NUCLEOTIDE SEQUENCE [LARGE SCALE GENOMIC DNA]</scope>
    <source>
        <strain evidence="2 3">LMG 26277</strain>
    </source>
</reference>
<dbReference type="AlphaFoldDB" id="A0A1X1DET1"/>
<dbReference type="RefSeq" id="WP_128599279.1">
    <property type="nucleotide sequence ID" value="NZ_MLFS01000001.1"/>
</dbReference>
<feature type="transmembrane region" description="Helical" evidence="1">
    <location>
        <begin position="111"/>
        <end position="132"/>
    </location>
</feature>
<dbReference type="OrthoDB" id="6631584at2"/>
<feature type="transmembrane region" description="Helical" evidence="1">
    <location>
        <begin position="144"/>
        <end position="163"/>
    </location>
</feature>
<name>A0A1X1DET1_9GAMM</name>
<proteinExistence type="predicted"/>
<sequence length="352" mass="40533">MKSFKVKANDIIYFYYAVVYYLCLSLILIFTMPPDKRAISSLLFFMLFLVMFFIFMSKGFFKKSRRKIVKRKHKEKRIRITYNVSVALALFSSLIFLCAIITYIASDDLTGSFTFLLISLISLFVSLSIFLSESENYNQHYKNAASWIVKTGWIGGSFYAYALARHDFMRLADLTYEQTASRFFVIIYAGLTVIAIVSLVITSISLVLTIFEKVSINVNGRAMIIARDSFPLTIPLFMTALVVLLLYLSNAKPIFNTALEISIPLDTTDTFKCNGTTMLLSEEGEHYYFLVKENEYRVFTLKHDGWYSARLNCYKEKPYFRLSDIQSKKEIVTSNFKAIEKNALDDFSAINK</sequence>
<evidence type="ECO:0000313" key="2">
    <source>
        <dbReference type="EMBL" id="ORM75225.1"/>
    </source>
</evidence>
<feature type="transmembrane region" description="Helical" evidence="1">
    <location>
        <begin position="12"/>
        <end position="32"/>
    </location>
</feature>
<dbReference type="EMBL" id="MLFS01000001">
    <property type="protein sequence ID" value="ORM75225.1"/>
    <property type="molecule type" value="Genomic_DNA"/>
</dbReference>
<feature type="transmembrane region" description="Helical" evidence="1">
    <location>
        <begin position="229"/>
        <end position="248"/>
    </location>
</feature>
<gene>
    <name evidence="2" type="ORF">HA48_00420</name>
</gene>
<evidence type="ECO:0000313" key="3">
    <source>
        <dbReference type="Proteomes" id="UP000193104"/>
    </source>
</evidence>
<protein>
    <submittedName>
        <fullName evidence="2">Uncharacterized protein</fullName>
    </submittedName>
</protein>
<feature type="transmembrane region" description="Helical" evidence="1">
    <location>
        <begin position="183"/>
        <end position="208"/>
    </location>
</feature>
<keyword evidence="1" id="KW-1133">Transmembrane helix</keyword>
<feature type="transmembrane region" description="Helical" evidence="1">
    <location>
        <begin position="82"/>
        <end position="105"/>
    </location>
</feature>
<organism evidence="2 3">
    <name type="scientific">Pantoea wallisii</name>
    <dbReference type="NCBI Taxonomy" id="1076551"/>
    <lineage>
        <taxon>Bacteria</taxon>
        <taxon>Pseudomonadati</taxon>
        <taxon>Pseudomonadota</taxon>
        <taxon>Gammaproteobacteria</taxon>
        <taxon>Enterobacterales</taxon>
        <taxon>Erwiniaceae</taxon>
        <taxon>Pantoea</taxon>
    </lineage>
</organism>
<comment type="caution">
    <text evidence="2">The sequence shown here is derived from an EMBL/GenBank/DDBJ whole genome shotgun (WGS) entry which is preliminary data.</text>
</comment>
<evidence type="ECO:0000256" key="1">
    <source>
        <dbReference type="SAM" id="Phobius"/>
    </source>
</evidence>